<dbReference type="InterPro" id="IPR023393">
    <property type="entry name" value="START-like_dom_sf"/>
</dbReference>
<accession>A0A233SH92</accession>
<dbReference type="EMBL" id="MCGQ01000014">
    <property type="protein sequence ID" value="OXY95011.1"/>
    <property type="molecule type" value="Genomic_DNA"/>
</dbReference>
<dbReference type="Pfam" id="PF10604">
    <property type="entry name" value="Polyketide_cyc2"/>
    <property type="match status" value="1"/>
</dbReference>
<dbReference type="Gene3D" id="3.30.530.20">
    <property type="match status" value="1"/>
</dbReference>
<sequence>MHEPTAVGSVHVSARPRTVYRLVTDLSQWRRFVAECRVAPGEFTARAGERFRGTNHHGPMLWRTTATVTHAAPERCFAFRVTLFGRPVSCWRYDIVPTAHGCRVTESTRDQRGPVLRVISVLTTGVLDRAARNRRNIEHTLARLKSAAEALENDGNERTRS</sequence>
<comment type="caution">
    <text evidence="2">The sequence shown here is derived from an EMBL/GenBank/DDBJ whole genome shotgun (WGS) entry which is preliminary data.</text>
</comment>
<dbReference type="CDD" id="cd07812">
    <property type="entry name" value="SRPBCC"/>
    <property type="match status" value="1"/>
</dbReference>
<keyword evidence="1" id="KW-0175">Coiled coil</keyword>
<evidence type="ECO:0000313" key="3">
    <source>
        <dbReference type="Proteomes" id="UP000215483"/>
    </source>
</evidence>
<evidence type="ECO:0008006" key="4">
    <source>
        <dbReference type="Google" id="ProtNLM"/>
    </source>
</evidence>
<organism evidence="2 3">
    <name type="scientific">Streptomyces diastatochromogenes</name>
    <dbReference type="NCBI Taxonomy" id="42236"/>
    <lineage>
        <taxon>Bacteria</taxon>
        <taxon>Bacillati</taxon>
        <taxon>Actinomycetota</taxon>
        <taxon>Actinomycetes</taxon>
        <taxon>Kitasatosporales</taxon>
        <taxon>Streptomycetaceae</taxon>
        <taxon>Streptomyces</taxon>
    </lineage>
</organism>
<reference evidence="2 3" key="1">
    <citation type="submission" date="2016-07" db="EMBL/GenBank/DDBJ databases">
        <title>Draft genome of Streptomyces diastatochromogenes.</title>
        <authorList>
            <person name="Podduturi R."/>
            <person name="Lukassen M.B."/>
            <person name="Clausen N."/>
            <person name="Nielsen J.L."/>
            <person name="Jorgensen N.O."/>
        </authorList>
    </citation>
    <scope>NUCLEOTIDE SEQUENCE [LARGE SCALE GENOMIC DNA]</scope>
    <source>
        <strain evidence="2 3">DSM 40608</strain>
    </source>
</reference>
<dbReference type="Proteomes" id="UP000215483">
    <property type="component" value="Unassembled WGS sequence"/>
</dbReference>
<dbReference type="RefSeq" id="WP_094217703.1">
    <property type="nucleotide sequence ID" value="NZ_MCGQ01000014.1"/>
</dbReference>
<evidence type="ECO:0000256" key="1">
    <source>
        <dbReference type="SAM" id="Coils"/>
    </source>
</evidence>
<dbReference type="InterPro" id="IPR019587">
    <property type="entry name" value="Polyketide_cyclase/dehydratase"/>
</dbReference>
<dbReference type="SUPFAM" id="SSF55961">
    <property type="entry name" value="Bet v1-like"/>
    <property type="match status" value="1"/>
</dbReference>
<feature type="coiled-coil region" evidence="1">
    <location>
        <begin position="127"/>
        <end position="154"/>
    </location>
</feature>
<gene>
    <name evidence="2" type="ORF">BEK98_18055</name>
</gene>
<dbReference type="AlphaFoldDB" id="A0A233SH92"/>
<proteinExistence type="predicted"/>
<dbReference type="OrthoDB" id="4618973at2"/>
<name>A0A233SH92_STRDA</name>
<evidence type="ECO:0000313" key="2">
    <source>
        <dbReference type="EMBL" id="OXY95011.1"/>
    </source>
</evidence>
<keyword evidence="3" id="KW-1185">Reference proteome</keyword>
<protein>
    <recommendedName>
        <fullName evidence="4">Polyketide cyclase</fullName>
    </recommendedName>
</protein>